<dbReference type="Proteomes" id="UP000078544">
    <property type="component" value="Unassembled WGS sequence"/>
</dbReference>
<evidence type="ECO:0000313" key="2">
    <source>
        <dbReference type="EMBL" id="KZZ90732.1"/>
    </source>
</evidence>
<dbReference type="EMBL" id="AZGY01000020">
    <property type="protein sequence ID" value="KZZ90732.1"/>
    <property type="molecule type" value="Genomic_DNA"/>
</dbReference>
<dbReference type="STRING" id="1081109.A0A167Y160"/>
<proteinExistence type="predicted"/>
<evidence type="ECO:0000313" key="3">
    <source>
        <dbReference type="Proteomes" id="UP000078544"/>
    </source>
</evidence>
<keyword evidence="3" id="KW-1185">Reference proteome</keyword>
<name>A0A167Y160_9HYPO</name>
<accession>A0A167Y160</accession>
<feature type="region of interest" description="Disordered" evidence="1">
    <location>
        <begin position="183"/>
        <end position="265"/>
    </location>
</feature>
<feature type="compositionally biased region" description="Polar residues" evidence="1">
    <location>
        <begin position="223"/>
        <end position="246"/>
    </location>
</feature>
<protein>
    <submittedName>
        <fullName evidence="2">Uncharacterized protein</fullName>
    </submittedName>
</protein>
<organism evidence="2 3">
    <name type="scientific">Moelleriella libera RCEF 2490</name>
    <dbReference type="NCBI Taxonomy" id="1081109"/>
    <lineage>
        <taxon>Eukaryota</taxon>
        <taxon>Fungi</taxon>
        <taxon>Dikarya</taxon>
        <taxon>Ascomycota</taxon>
        <taxon>Pezizomycotina</taxon>
        <taxon>Sordariomycetes</taxon>
        <taxon>Hypocreomycetidae</taxon>
        <taxon>Hypocreales</taxon>
        <taxon>Clavicipitaceae</taxon>
        <taxon>Moelleriella</taxon>
    </lineage>
</organism>
<feature type="region of interest" description="Disordered" evidence="1">
    <location>
        <begin position="130"/>
        <end position="166"/>
    </location>
</feature>
<sequence>MDPEARFVTPTPALRPAGSLAVRRLKSASSLLNDRPPTRSKSTGPPWKRFFGKTARAPDSPPPSSRCSEPRTTACGYPLPESRPSSFVGARRTRDMSPESLRRFLVEDAPLPPDPAFSQKSALKLSPVLPEEADDDDDNFATSAVSETQPFGTVLSPPPYQRAASADTVPKSAFNLSSLTLTTHAAPVQRPDRQHEAPCRSAETNQLPRLNTADADVPKRPSAMSSSGLPALMSPQSSAEESPTYDSNDDDIWSSSGRDDLSHCSRRSLATRAGIKVYSLPSGTEGGKASRMSSRRVKDIGTAPVLANDDADIAISRSNFLGEPIDTGLDDFVNELGLLVNFIGNDLDGKSELRCVPSSSSFYTPTSSRD</sequence>
<evidence type="ECO:0000256" key="1">
    <source>
        <dbReference type="SAM" id="MobiDB-lite"/>
    </source>
</evidence>
<dbReference type="AlphaFoldDB" id="A0A167Y160"/>
<comment type="caution">
    <text evidence="2">The sequence shown here is derived from an EMBL/GenBank/DDBJ whole genome shotgun (WGS) entry which is preliminary data.</text>
</comment>
<feature type="region of interest" description="Disordered" evidence="1">
    <location>
        <begin position="1"/>
        <end position="94"/>
    </location>
</feature>
<reference evidence="2 3" key="1">
    <citation type="journal article" date="2016" name="Genome Biol. Evol.">
        <title>Divergent and convergent evolution of fungal pathogenicity.</title>
        <authorList>
            <person name="Shang Y."/>
            <person name="Xiao G."/>
            <person name="Zheng P."/>
            <person name="Cen K."/>
            <person name="Zhan S."/>
            <person name="Wang C."/>
        </authorList>
    </citation>
    <scope>NUCLEOTIDE SEQUENCE [LARGE SCALE GENOMIC DNA]</scope>
    <source>
        <strain evidence="2 3">RCEF 2490</strain>
    </source>
</reference>
<feature type="compositionally biased region" description="Polar residues" evidence="1">
    <location>
        <begin position="140"/>
        <end position="151"/>
    </location>
</feature>
<gene>
    <name evidence="2" type="ORF">AAL_06958</name>
</gene>
<dbReference type="OrthoDB" id="5422351at2759"/>